<feature type="transmembrane region" description="Helical" evidence="8">
    <location>
        <begin position="77"/>
        <end position="96"/>
    </location>
</feature>
<gene>
    <name evidence="9" type="ORF">QS62_09430</name>
</gene>
<keyword evidence="4" id="KW-1003">Cell membrane</keyword>
<feature type="transmembrane region" description="Helical" evidence="8">
    <location>
        <begin position="616"/>
        <end position="636"/>
    </location>
</feature>
<evidence type="ECO:0000313" key="10">
    <source>
        <dbReference type="Proteomes" id="UP000092649"/>
    </source>
</evidence>
<evidence type="ECO:0000256" key="4">
    <source>
        <dbReference type="ARBA" id="ARBA00022475"/>
    </source>
</evidence>
<evidence type="ECO:0000256" key="7">
    <source>
        <dbReference type="ARBA" id="ARBA00023136"/>
    </source>
</evidence>
<organism evidence="9 10">
    <name type="scientific">Gallibacterium salpingitidis</name>
    <dbReference type="NCBI Taxonomy" id="505341"/>
    <lineage>
        <taxon>Bacteria</taxon>
        <taxon>Pseudomonadati</taxon>
        <taxon>Pseudomonadota</taxon>
        <taxon>Gammaproteobacteria</taxon>
        <taxon>Pasteurellales</taxon>
        <taxon>Pasteurellaceae</taxon>
        <taxon>Gallibacterium</taxon>
    </lineage>
</organism>
<dbReference type="NCBIfam" id="NF007866">
    <property type="entry name" value="PRK10577.1-2"/>
    <property type="match status" value="1"/>
</dbReference>
<dbReference type="Pfam" id="PF01032">
    <property type="entry name" value="FecCD"/>
    <property type="match status" value="2"/>
</dbReference>
<dbReference type="PANTHER" id="PTHR30472:SF37">
    <property type="entry name" value="FE(3+) DICITRATE TRANSPORT SYSTEM PERMEASE PROTEIN FECD-RELATED"/>
    <property type="match status" value="1"/>
</dbReference>
<feature type="transmembrane region" description="Helical" evidence="8">
    <location>
        <begin position="433"/>
        <end position="450"/>
    </location>
</feature>
<feature type="transmembrane region" description="Helical" evidence="8">
    <location>
        <begin position="462"/>
        <end position="481"/>
    </location>
</feature>
<keyword evidence="3" id="KW-0813">Transport</keyword>
<dbReference type="CDD" id="cd06550">
    <property type="entry name" value="TM_ABC_iron-siderophores_like"/>
    <property type="match status" value="2"/>
</dbReference>
<name>A0A1A7NSX4_9PAST</name>
<feature type="transmembrane region" description="Helical" evidence="8">
    <location>
        <begin position="216"/>
        <end position="234"/>
    </location>
</feature>
<feature type="transmembrane region" description="Helical" evidence="8">
    <location>
        <begin position="333"/>
        <end position="357"/>
    </location>
</feature>
<dbReference type="GO" id="GO:0005886">
    <property type="term" value="C:plasma membrane"/>
    <property type="evidence" value="ECO:0007669"/>
    <property type="project" value="UniProtKB-SubCell"/>
</dbReference>
<dbReference type="EMBL" id="JTJL01000054">
    <property type="protein sequence ID" value="OBW92099.1"/>
    <property type="molecule type" value="Genomic_DNA"/>
</dbReference>
<feature type="transmembrane region" description="Helical" evidence="8">
    <location>
        <begin position="407"/>
        <end position="427"/>
    </location>
</feature>
<feature type="transmembrane region" description="Helical" evidence="8">
    <location>
        <begin position="7"/>
        <end position="25"/>
    </location>
</feature>
<feature type="transmembrane region" description="Helical" evidence="8">
    <location>
        <begin position="263"/>
        <end position="285"/>
    </location>
</feature>
<reference evidence="9 10" key="1">
    <citation type="submission" date="2014-11" db="EMBL/GenBank/DDBJ databases">
        <title>Pan-genome of Gallibacterium spp.</title>
        <authorList>
            <person name="Kudirkiene E."/>
            <person name="Bojesen A.M."/>
        </authorList>
    </citation>
    <scope>NUCLEOTIDE SEQUENCE [LARGE SCALE GENOMIC DNA]</scope>
    <source>
        <strain evidence="9 10">F150</strain>
    </source>
</reference>
<feature type="transmembrane region" description="Helical" evidence="8">
    <location>
        <begin position="175"/>
        <end position="195"/>
    </location>
</feature>
<proteinExistence type="inferred from homology"/>
<evidence type="ECO:0000256" key="3">
    <source>
        <dbReference type="ARBA" id="ARBA00022448"/>
    </source>
</evidence>
<dbReference type="GO" id="GO:0022857">
    <property type="term" value="F:transmembrane transporter activity"/>
    <property type="evidence" value="ECO:0007669"/>
    <property type="project" value="InterPro"/>
</dbReference>
<evidence type="ECO:0000256" key="5">
    <source>
        <dbReference type="ARBA" id="ARBA00022692"/>
    </source>
</evidence>
<dbReference type="AlphaFoldDB" id="A0A1A7NSX4"/>
<feature type="transmembrane region" description="Helical" evidence="8">
    <location>
        <begin position="131"/>
        <end position="155"/>
    </location>
</feature>
<dbReference type="InterPro" id="IPR037294">
    <property type="entry name" value="ABC_BtuC-like"/>
</dbReference>
<sequence>MVSAKRLILLFSLFITVLFIAVVIAEWQTTADKGMAQLLLLNFTLPRVVMAILAGICLGCASLLLQQVINNPLASDSTLAVSSGAQFALYLATLFFPAVLQIGSTVVALIGALFALAIVLLLAWRQMISPLLIVLAGLVVSFYFGAFSALLTLFYPEESRGLLVWGSGSLVQESWFASLTLLPLLLPALAVLIYLSPALQIFQLQDSNAKSLGVNVQRIRILTVILAAYLVAIVVSRVGILAFVGLAATTIVRQYREYRFTTLLWQSAFFAAALLLMTDLVLQLIDHYWQLQLPTGSVTALFGTPLLLWLVFRQRQQYGRVQNTVTHLTSKQPIFSYQILSLLLLMGLLLAFCVGQNQDSWSFSFNEILFELRFPRIAYAIAAGIMLALAGVILQRLTGNPMASPELLGITSGVSFGVLIAIFVAGALVTSQLVIFGAIGAGFILLLIWLINRRNGLQPEQVLLTGISLSALFDAVLRILVASGDLRALQLLSWGSGSTYFAEPTIAYVILVLAVCCLMISLLFSRWLDLLSLSTVVAQSVGIHLIQARTVLFILAIMLTLFATLIVGTLSFIGLLAPHLAYSLGFHRAKAQLIAASLLGAGVMMIADWLGRQWLFPYEIPAGLVATLLGGSYFLVLMRKL</sequence>
<dbReference type="OrthoDB" id="9811721at2"/>
<dbReference type="GO" id="GO:0033214">
    <property type="term" value="P:siderophore-iron import into cell"/>
    <property type="evidence" value="ECO:0007669"/>
    <property type="project" value="TreeGrafter"/>
</dbReference>
<feature type="transmembrane region" description="Helical" evidence="8">
    <location>
        <begin position="240"/>
        <end position="256"/>
    </location>
</feature>
<evidence type="ECO:0000256" key="8">
    <source>
        <dbReference type="SAM" id="Phobius"/>
    </source>
</evidence>
<keyword evidence="5 8" id="KW-0812">Transmembrane</keyword>
<dbReference type="SUPFAM" id="SSF81345">
    <property type="entry name" value="ABC transporter involved in vitamin B12 uptake, BtuC"/>
    <property type="match status" value="2"/>
</dbReference>
<evidence type="ECO:0000256" key="6">
    <source>
        <dbReference type="ARBA" id="ARBA00022989"/>
    </source>
</evidence>
<comment type="caution">
    <text evidence="9">The sequence shown here is derived from an EMBL/GenBank/DDBJ whole genome shotgun (WGS) entry which is preliminary data.</text>
</comment>
<dbReference type="PANTHER" id="PTHR30472">
    <property type="entry name" value="FERRIC ENTEROBACTIN TRANSPORT SYSTEM PERMEASE PROTEIN"/>
    <property type="match status" value="1"/>
</dbReference>
<comment type="similarity">
    <text evidence="2">Belongs to the binding-protein-dependent transport system permease family. FecCD subfamily.</text>
</comment>
<dbReference type="PATRIC" id="fig|505341.3.peg.1890"/>
<feature type="transmembrane region" description="Helical" evidence="8">
    <location>
        <begin position="45"/>
        <end position="65"/>
    </location>
</feature>
<evidence type="ECO:0000313" key="9">
    <source>
        <dbReference type="EMBL" id="OBW92099.1"/>
    </source>
</evidence>
<evidence type="ECO:0000256" key="1">
    <source>
        <dbReference type="ARBA" id="ARBA00004651"/>
    </source>
</evidence>
<dbReference type="InterPro" id="IPR000522">
    <property type="entry name" value="ABC_transptr_permease_BtuC"/>
</dbReference>
<protein>
    <submittedName>
        <fullName evidence="9">Iron ABC transporter</fullName>
    </submittedName>
</protein>
<dbReference type="Proteomes" id="UP000092649">
    <property type="component" value="Unassembled WGS sequence"/>
</dbReference>
<comment type="subcellular location">
    <subcellularLocation>
        <location evidence="1">Cell membrane</location>
        <topology evidence="1">Multi-pass membrane protein</topology>
    </subcellularLocation>
</comment>
<evidence type="ECO:0000256" key="2">
    <source>
        <dbReference type="ARBA" id="ARBA00007935"/>
    </source>
</evidence>
<dbReference type="Gene3D" id="1.10.3470.10">
    <property type="entry name" value="ABC transporter involved in vitamin B12 uptake, BtuC"/>
    <property type="match status" value="2"/>
</dbReference>
<keyword evidence="10" id="KW-1185">Reference proteome</keyword>
<feature type="transmembrane region" description="Helical" evidence="8">
    <location>
        <begin position="291"/>
        <end position="312"/>
    </location>
</feature>
<feature type="transmembrane region" description="Helical" evidence="8">
    <location>
        <begin position="501"/>
        <end position="520"/>
    </location>
</feature>
<keyword evidence="6 8" id="KW-1133">Transmembrane helix</keyword>
<feature type="transmembrane region" description="Helical" evidence="8">
    <location>
        <begin position="552"/>
        <end position="577"/>
    </location>
</feature>
<keyword evidence="7 8" id="KW-0472">Membrane</keyword>
<dbReference type="RefSeq" id="WP_066109303.1">
    <property type="nucleotide sequence ID" value="NZ_JTJL01000054.1"/>
</dbReference>
<feature type="transmembrane region" description="Helical" evidence="8">
    <location>
        <begin position="377"/>
        <end position="395"/>
    </location>
</feature>
<feature type="transmembrane region" description="Helical" evidence="8">
    <location>
        <begin position="102"/>
        <end position="124"/>
    </location>
</feature>
<accession>A0A1A7NSX4</accession>